<organism evidence="2 3">
    <name type="scientific">Pedobacter cryophilus</name>
    <dbReference type="NCBI Taxonomy" id="2571271"/>
    <lineage>
        <taxon>Bacteria</taxon>
        <taxon>Pseudomonadati</taxon>
        <taxon>Bacteroidota</taxon>
        <taxon>Sphingobacteriia</taxon>
        <taxon>Sphingobacteriales</taxon>
        <taxon>Sphingobacteriaceae</taxon>
        <taxon>Pedobacter</taxon>
    </lineage>
</organism>
<feature type="signal peptide" evidence="1">
    <location>
        <begin position="1"/>
        <end position="20"/>
    </location>
</feature>
<protein>
    <recommendedName>
        <fullName evidence="4">Fumarate hydratase</fullName>
    </recommendedName>
</protein>
<dbReference type="EMBL" id="SWBP01000001">
    <property type="protein sequence ID" value="TKC00889.1"/>
    <property type="molecule type" value="Genomic_DNA"/>
</dbReference>
<sequence>MKFKANIYYLLFLGAIFLSACTFNKKEQAGGVDFLQGKWSEDSVENKNQLVSYQQYHITFTCDSFYLNIQTHSSVNLNGGACYDTKEWQEFAKGYYTLVNDTLKLEGNFVNKTYKYKPEGSCYRVGKYEEKFILNDKADGLINIKSLQKGLVHQLIRKEKLVCSSNTNN</sequence>
<keyword evidence="3" id="KW-1185">Reference proteome</keyword>
<dbReference type="RefSeq" id="WP_136825094.1">
    <property type="nucleotide sequence ID" value="NZ_SWBP01000001.1"/>
</dbReference>
<keyword evidence="1" id="KW-0732">Signal</keyword>
<evidence type="ECO:0000256" key="1">
    <source>
        <dbReference type="SAM" id="SignalP"/>
    </source>
</evidence>
<dbReference type="PROSITE" id="PS51257">
    <property type="entry name" value="PROKAR_LIPOPROTEIN"/>
    <property type="match status" value="1"/>
</dbReference>
<name>A0A4U1C662_9SPHI</name>
<evidence type="ECO:0008006" key="4">
    <source>
        <dbReference type="Google" id="ProtNLM"/>
    </source>
</evidence>
<feature type="chain" id="PRO_5020190590" description="Fumarate hydratase" evidence="1">
    <location>
        <begin position="21"/>
        <end position="169"/>
    </location>
</feature>
<dbReference type="AlphaFoldDB" id="A0A4U1C662"/>
<evidence type="ECO:0000313" key="3">
    <source>
        <dbReference type="Proteomes" id="UP000308181"/>
    </source>
</evidence>
<accession>A0A4U1C662</accession>
<reference evidence="2 3" key="1">
    <citation type="submission" date="2019-04" db="EMBL/GenBank/DDBJ databases">
        <title>Pedobacter sp. AR-3-17 sp. nov., isolated from Arctic soil.</title>
        <authorList>
            <person name="Dahal R.H."/>
            <person name="Kim D.-U."/>
        </authorList>
    </citation>
    <scope>NUCLEOTIDE SEQUENCE [LARGE SCALE GENOMIC DNA]</scope>
    <source>
        <strain evidence="2 3">AR-3-17</strain>
    </source>
</reference>
<comment type="caution">
    <text evidence="2">The sequence shown here is derived from an EMBL/GenBank/DDBJ whole genome shotgun (WGS) entry which is preliminary data.</text>
</comment>
<proteinExistence type="predicted"/>
<gene>
    <name evidence="2" type="ORF">FA046_04220</name>
</gene>
<dbReference type="Proteomes" id="UP000308181">
    <property type="component" value="Unassembled WGS sequence"/>
</dbReference>
<evidence type="ECO:0000313" key="2">
    <source>
        <dbReference type="EMBL" id="TKC00889.1"/>
    </source>
</evidence>
<dbReference type="OrthoDB" id="793718at2"/>